<dbReference type="GO" id="GO:0030170">
    <property type="term" value="F:pyridoxal phosphate binding"/>
    <property type="evidence" value="ECO:0007669"/>
    <property type="project" value="InterPro"/>
</dbReference>
<evidence type="ECO:0000256" key="5">
    <source>
        <dbReference type="ARBA" id="ARBA00022898"/>
    </source>
</evidence>
<dbReference type="InterPro" id="IPR050596">
    <property type="entry name" value="AspAT/PAT-like"/>
</dbReference>
<dbReference type="PANTHER" id="PTHR46383">
    <property type="entry name" value="ASPARTATE AMINOTRANSFERASE"/>
    <property type="match status" value="1"/>
</dbReference>
<name>A0A061ASR2_RHOTO</name>
<dbReference type="InterPro" id="IPR015421">
    <property type="entry name" value="PyrdxlP-dep_Trfase_major"/>
</dbReference>
<dbReference type="InterPro" id="IPR004839">
    <property type="entry name" value="Aminotransferase_I/II_large"/>
</dbReference>
<comment type="cofactor">
    <cofactor evidence="1">
        <name>pyridoxal 5'-phosphate</name>
        <dbReference type="ChEBI" id="CHEBI:597326"/>
    </cofactor>
</comment>
<keyword evidence="3" id="KW-0032">Aminotransferase</keyword>
<gene>
    <name evidence="7" type="ORF">RHTO0S_05e05358g</name>
</gene>
<dbReference type="EMBL" id="LK052940">
    <property type="protein sequence ID" value="CDR40601.1"/>
    <property type="molecule type" value="Genomic_DNA"/>
</dbReference>
<comment type="similarity">
    <text evidence="2">Belongs to the class-I pyridoxal-phosphate-dependent aminotransferase family.</text>
</comment>
<keyword evidence="5" id="KW-0663">Pyridoxal phosphate</keyword>
<sequence>MLDSVVHHLKHTAEKRKGHESDSEAHRLFRSVPGHERHGAKKTQHDVAGIVAPGQTGVIYVSDRAMKNGWSAGDPEWANFGQGAPEVSHIDGSSPRPDTIKLSDLSATYGSDVNEYAPTTGMRELREAVAKYYNETYRKGKQSQYTADNVCIVPGGRAGLTRVAAVVGDVFVCYSVPEYTSYDQLLSSFKRLVPIPTTLKEEDAYHLNVDNLAEMIHNMGITCVFLSNPHNPTGQVIYGDELKRMVEMARKGTTMILDEFYESYVYDLGEGAKVSAAEYIEDVNQDNVILINGMTKCWRLPGWRVCWVVGPESLIKALGQSGGFLDGGAPHPLQAAAIPLIDPARFDGDRIALQTLFRNKRDYVLKRLRDMGFVIKNPPTATFYLWLDLSSLPKPLNSGLVFFEEALKEKVIVVPGQFFDLNPSHRRNLLDSPCEHFVRLSFGPPMPEIERGMDNLERLIKRVRKHVEEGTDLETVIGKDLKK</sequence>
<dbReference type="PANTHER" id="PTHR46383:SF1">
    <property type="entry name" value="ASPARTATE AMINOTRANSFERASE"/>
    <property type="match status" value="1"/>
</dbReference>
<dbReference type="Pfam" id="PF00155">
    <property type="entry name" value="Aminotran_1_2"/>
    <property type="match status" value="1"/>
</dbReference>
<evidence type="ECO:0000259" key="6">
    <source>
        <dbReference type="Pfam" id="PF00155"/>
    </source>
</evidence>
<dbReference type="SUPFAM" id="SSF53383">
    <property type="entry name" value="PLP-dependent transferases"/>
    <property type="match status" value="1"/>
</dbReference>
<evidence type="ECO:0000256" key="3">
    <source>
        <dbReference type="ARBA" id="ARBA00022576"/>
    </source>
</evidence>
<evidence type="ECO:0000256" key="1">
    <source>
        <dbReference type="ARBA" id="ARBA00001933"/>
    </source>
</evidence>
<dbReference type="AlphaFoldDB" id="A0A061ASR2"/>
<proteinExistence type="inferred from homology"/>
<dbReference type="GO" id="GO:0006520">
    <property type="term" value="P:amino acid metabolic process"/>
    <property type="evidence" value="ECO:0007669"/>
    <property type="project" value="InterPro"/>
</dbReference>
<reference evidence="7" key="1">
    <citation type="journal article" date="2014" name="Genome Announc.">
        <title>Draft genome sequence of Rhodosporidium toruloides CECT1137, an oleaginous yeast of biotechnological interest.</title>
        <authorList>
            <person name="Morin N."/>
            <person name="Calcas X."/>
            <person name="Devillers H."/>
            <person name="Durrens P."/>
            <person name="Sherman D.J."/>
            <person name="Nicaud J.-M."/>
            <person name="Neuveglise C."/>
        </authorList>
    </citation>
    <scope>NUCLEOTIDE SEQUENCE</scope>
    <source>
        <strain evidence="7">CECT1137</strain>
    </source>
</reference>
<dbReference type="InterPro" id="IPR015424">
    <property type="entry name" value="PyrdxlP-dep_Trfase"/>
</dbReference>
<dbReference type="Gene3D" id="3.40.640.10">
    <property type="entry name" value="Type I PLP-dependent aspartate aminotransferase-like (Major domain)"/>
    <property type="match status" value="1"/>
</dbReference>
<evidence type="ECO:0000256" key="4">
    <source>
        <dbReference type="ARBA" id="ARBA00022679"/>
    </source>
</evidence>
<feature type="domain" description="Aminotransferase class I/classII large" evidence="6">
    <location>
        <begin position="106"/>
        <end position="452"/>
    </location>
</feature>
<evidence type="ECO:0000256" key="2">
    <source>
        <dbReference type="ARBA" id="ARBA00007441"/>
    </source>
</evidence>
<dbReference type="GO" id="GO:0008483">
    <property type="term" value="F:transaminase activity"/>
    <property type="evidence" value="ECO:0007669"/>
    <property type="project" value="UniProtKB-KW"/>
</dbReference>
<dbReference type="CDD" id="cd00609">
    <property type="entry name" value="AAT_like"/>
    <property type="match status" value="1"/>
</dbReference>
<accession>A0A061ASR2</accession>
<protein>
    <submittedName>
        <fullName evidence="7">RHTO0S05e05358g1_1</fullName>
    </submittedName>
</protein>
<organism evidence="7">
    <name type="scientific">Rhodotorula toruloides</name>
    <name type="common">Yeast</name>
    <name type="synonym">Rhodosporidium toruloides</name>
    <dbReference type="NCBI Taxonomy" id="5286"/>
    <lineage>
        <taxon>Eukaryota</taxon>
        <taxon>Fungi</taxon>
        <taxon>Dikarya</taxon>
        <taxon>Basidiomycota</taxon>
        <taxon>Pucciniomycotina</taxon>
        <taxon>Microbotryomycetes</taxon>
        <taxon>Sporidiobolales</taxon>
        <taxon>Sporidiobolaceae</taxon>
        <taxon>Rhodotorula</taxon>
    </lineage>
</organism>
<keyword evidence="4" id="KW-0808">Transferase</keyword>
<dbReference type="OrthoDB" id="2108at2759"/>
<evidence type="ECO:0000313" key="7">
    <source>
        <dbReference type="EMBL" id="CDR40601.1"/>
    </source>
</evidence>